<dbReference type="Proteomes" id="UP000189580">
    <property type="component" value="Chromosome b"/>
</dbReference>
<dbReference type="RefSeq" id="XP_018736973.1">
    <property type="nucleotide sequence ID" value="XM_018879017.1"/>
</dbReference>
<dbReference type="GeneID" id="30033961"/>
<dbReference type="AlphaFoldDB" id="A0A167EV25"/>
<dbReference type="KEGG" id="slb:AWJ20_2089"/>
<evidence type="ECO:0000313" key="1">
    <source>
        <dbReference type="EMBL" id="ANB14496.1"/>
    </source>
</evidence>
<sequence length="121" mass="12761">MDSISAWSTWPKAMSNTSSYHETGMGVSPSRIISGRSSHSAMLSLGKTMILDPAALAAADFSLKPPIWRTLPVRVISPVMQTSGLTGLFKANEIRLVAIAIPADGPSFLTAPSGKCVWSTA</sequence>
<reference evidence="1 2" key="1">
    <citation type="submission" date="2016-02" db="EMBL/GenBank/DDBJ databases">
        <title>Complete genome sequence and transcriptome regulation of the pentose utilising yeast Sugiyamaella lignohabitans.</title>
        <authorList>
            <person name="Bellasio M."/>
            <person name="Peymann A."/>
            <person name="Valli M."/>
            <person name="Sipitzky M."/>
            <person name="Graf A."/>
            <person name="Sauer M."/>
            <person name="Marx H."/>
            <person name="Mattanovich D."/>
        </authorList>
    </citation>
    <scope>NUCLEOTIDE SEQUENCE [LARGE SCALE GENOMIC DNA]</scope>
    <source>
        <strain evidence="1 2">CBS 10342</strain>
    </source>
</reference>
<dbReference type="OrthoDB" id="10518238at2759"/>
<accession>A0A167EV25</accession>
<protein>
    <submittedName>
        <fullName evidence="1">Uncharacterized protein</fullName>
    </submittedName>
</protein>
<keyword evidence="2" id="KW-1185">Reference proteome</keyword>
<name>A0A167EV25_9ASCO</name>
<gene>
    <name evidence="1" type="ORF">AWJ20_2089</name>
</gene>
<proteinExistence type="predicted"/>
<organism evidence="1 2">
    <name type="scientific">Sugiyamaella lignohabitans</name>
    <dbReference type="NCBI Taxonomy" id="796027"/>
    <lineage>
        <taxon>Eukaryota</taxon>
        <taxon>Fungi</taxon>
        <taxon>Dikarya</taxon>
        <taxon>Ascomycota</taxon>
        <taxon>Saccharomycotina</taxon>
        <taxon>Dipodascomycetes</taxon>
        <taxon>Dipodascales</taxon>
        <taxon>Trichomonascaceae</taxon>
        <taxon>Sugiyamaella</taxon>
    </lineage>
</organism>
<dbReference type="EMBL" id="CP014503">
    <property type="protein sequence ID" value="ANB14496.1"/>
    <property type="molecule type" value="Genomic_DNA"/>
</dbReference>
<evidence type="ECO:0000313" key="2">
    <source>
        <dbReference type="Proteomes" id="UP000189580"/>
    </source>
</evidence>